<organism evidence="3 4">
    <name type="scientific">Helicobacter winghamensis</name>
    <dbReference type="NCBI Taxonomy" id="157268"/>
    <lineage>
        <taxon>Bacteria</taxon>
        <taxon>Pseudomonadati</taxon>
        <taxon>Campylobacterota</taxon>
        <taxon>Epsilonproteobacteria</taxon>
        <taxon>Campylobacterales</taxon>
        <taxon>Helicobacteraceae</taxon>
        <taxon>Helicobacter</taxon>
    </lineage>
</organism>
<dbReference type="InterPro" id="IPR027555">
    <property type="entry name" value="Mo5U34_MeTrfas-like"/>
</dbReference>
<evidence type="ECO:0000313" key="4">
    <source>
        <dbReference type="Proteomes" id="UP000233350"/>
    </source>
</evidence>
<dbReference type="NCBIfam" id="TIGR00452">
    <property type="entry name" value="tRNA 5-methoxyuridine(34)/uridine 5-oxyacetic acid(34) synthase CmoB"/>
    <property type="match status" value="1"/>
</dbReference>
<accession>A0A2N3PKR8</accession>
<dbReference type="NCBIfam" id="NF011650">
    <property type="entry name" value="PRK15068.1"/>
    <property type="match status" value="1"/>
</dbReference>
<keyword evidence="4" id="KW-1185">Reference proteome</keyword>
<protein>
    <submittedName>
        <fullName evidence="3">tRNA 5-methoxyuridine(34) synthase CmoB</fullName>
    </submittedName>
</protein>
<dbReference type="Proteomes" id="UP000233350">
    <property type="component" value="Unassembled WGS sequence"/>
</dbReference>
<reference evidence="3 4" key="1">
    <citation type="submission" date="2016-07" db="EMBL/GenBank/DDBJ databases">
        <title>Detection of Helicobacter winghamensis from caecal content of red fox (Vulpes vulpes).</title>
        <authorList>
            <person name="Zanoni R.G."/>
            <person name="Florio D."/>
            <person name="Caffara M."/>
            <person name="Renzi M."/>
            <person name="Parisi A."/>
            <person name="Pasquali F."/>
            <person name="Manfreda G."/>
        </authorList>
    </citation>
    <scope>NUCLEOTIDE SEQUENCE [LARGE SCALE GENOMIC DNA]</scope>
    <source>
        <strain evidence="3 4">295_13</strain>
    </source>
</reference>
<evidence type="ECO:0000313" key="3">
    <source>
        <dbReference type="EMBL" id="PKT82233.1"/>
    </source>
</evidence>
<keyword evidence="2" id="KW-0819">tRNA processing</keyword>
<proteinExistence type="inferred from homology"/>
<dbReference type="GO" id="GO:0016765">
    <property type="term" value="F:transferase activity, transferring alkyl or aryl (other than methyl) groups"/>
    <property type="evidence" value="ECO:0007669"/>
    <property type="project" value="InterPro"/>
</dbReference>
<dbReference type="Pfam" id="PF08003">
    <property type="entry name" value="Methyltransf_9"/>
    <property type="match status" value="1"/>
</dbReference>
<name>A0A2N3PKR8_9HELI</name>
<evidence type="ECO:0000256" key="1">
    <source>
        <dbReference type="ARBA" id="ARBA00022679"/>
    </source>
</evidence>
<dbReference type="SUPFAM" id="SSF53335">
    <property type="entry name" value="S-adenosyl-L-methionine-dependent methyltransferases"/>
    <property type="match status" value="1"/>
</dbReference>
<evidence type="ECO:0000256" key="2">
    <source>
        <dbReference type="ARBA" id="ARBA00022694"/>
    </source>
</evidence>
<dbReference type="EMBL" id="MBPK01000007">
    <property type="protein sequence ID" value="PKT82233.1"/>
    <property type="molecule type" value="Genomic_DNA"/>
</dbReference>
<dbReference type="InterPro" id="IPR010017">
    <property type="entry name" value="CmoB"/>
</dbReference>
<dbReference type="Gene3D" id="3.40.50.150">
    <property type="entry name" value="Vaccinia Virus protein VP39"/>
    <property type="match status" value="1"/>
</dbReference>
<gene>
    <name evidence="3" type="ORF">BCM31_00600</name>
</gene>
<comment type="caution">
    <text evidence="3">The sequence shown here is derived from an EMBL/GenBank/DDBJ whole genome shotgun (WGS) entry which is preliminary data.</text>
</comment>
<dbReference type="CDD" id="cd02440">
    <property type="entry name" value="AdoMet_MTases"/>
    <property type="match status" value="1"/>
</dbReference>
<dbReference type="InterPro" id="IPR029063">
    <property type="entry name" value="SAM-dependent_MTases_sf"/>
</dbReference>
<keyword evidence="1" id="KW-0808">Transferase</keyword>
<sequence length="306" mass="35296">MQTLEQVRIARNRVLSFKHILPLQEKLELLNTIPKSELSDVKIFYKDSICIEIPHISVQSFNLVCEVARALIPWRKGPFKINDLEILSEWDSAIKYNLLESHLDLKDKIIGDIGCNNGYYMFRMLAQNPKQILGFDPMPLCFLQYKFLQFFAKEARLNFELLGIEELGFFTNSFDIMLCLGVLYHRKSPLDSIKLVFNSLKKGGEAVFDSLIIDGEGEIALCPKERYAKMPNVYFIPTLNTFKNWLESCGFKEVLHIATLKTAFDEQRKTEWSNGESLEDFLDSTGERTIEGYPAPKRAYLKAKKV</sequence>
<dbReference type="STRING" id="556267.HWAG_00618"/>
<dbReference type="OrthoDB" id="9765084at2"/>
<dbReference type="GO" id="GO:0002098">
    <property type="term" value="P:tRNA wobble uridine modification"/>
    <property type="evidence" value="ECO:0007669"/>
    <property type="project" value="InterPro"/>
</dbReference>
<dbReference type="HAMAP" id="MF_01590">
    <property type="entry name" value="tRNA_carboxymethyltr_CmoB"/>
    <property type="match status" value="1"/>
</dbReference>
<dbReference type="RefSeq" id="WP_101312948.1">
    <property type="nucleotide sequence ID" value="NZ_CP063529.1"/>
</dbReference>
<dbReference type="AlphaFoldDB" id="A0A2N3PKR8"/>